<protein>
    <recommendedName>
        <fullName evidence="2">DUF317 domain-containing protein</fullName>
    </recommendedName>
</protein>
<feature type="compositionally biased region" description="Pro residues" evidence="1">
    <location>
        <begin position="218"/>
        <end position="228"/>
    </location>
</feature>
<sequence>MTHRTTPPYLIVPRYLAGPDPDATTTAADVLKSAGWYAEQTPDHTDYVDPGGLRQARHLPDPGADLMGPGQPLMAWEFTASPVPGAPAVWTVWFCHDTPPEIIAAFAAALADDTPAPGPGAGPHYLQPPAPPEQATIPLAAAGWMRDVGNGDIAWYGPHQQVVVVTARFPDTSGRGAANWLCAARRATDTLALWLALASPRTPTHLITALCRAITDPTPVPRRTPPSPETGALTITHPA</sequence>
<dbReference type="EMBL" id="JAALLH010000002">
    <property type="protein sequence ID" value="NIY69492.1"/>
    <property type="molecule type" value="Genomic_DNA"/>
</dbReference>
<feature type="domain" description="DUF317" evidence="2">
    <location>
        <begin position="170"/>
        <end position="220"/>
    </location>
</feature>
<dbReference type="Proteomes" id="UP000536624">
    <property type="component" value="Unassembled WGS sequence"/>
</dbReference>
<evidence type="ECO:0000313" key="3">
    <source>
        <dbReference type="EMBL" id="NIY69492.1"/>
    </source>
</evidence>
<reference evidence="3 4" key="1">
    <citation type="submission" date="2020-02" db="EMBL/GenBank/DDBJ databases">
        <title>Streptomyces malaysiensis DSM14702 (JHCC583434, PFL_A843) Genome sequencing and assembly.</title>
        <authorList>
            <person name="Samborskyy M."/>
        </authorList>
    </citation>
    <scope>NUCLEOTIDE SEQUENCE [LARGE SCALE GENOMIC DNA]</scope>
    <source>
        <strain evidence="3 4">DSM 14702</strain>
    </source>
</reference>
<dbReference type="Pfam" id="PF03771">
    <property type="entry name" value="SPDY"/>
    <property type="match status" value="2"/>
</dbReference>
<organism evidence="3 4">
    <name type="scientific">Streptomyces malaysiensis</name>
    <dbReference type="NCBI Taxonomy" id="92644"/>
    <lineage>
        <taxon>Bacteria</taxon>
        <taxon>Bacillati</taxon>
        <taxon>Actinomycetota</taxon>
        <taxon>Actinomycetes</taxon>
        <taxon>Kitasatosporales</taxon>
        <taxon>Streptomycetaceae</taxon>
        <taxon>Streptomyces</taxon>
        <taxon>Streptomyces violaceusniger group</taxon>
    </lineage>
</organism>
<accession>A0A7X5XA90</accession>
<gene>
    <name evidence="3" type="ORF">SMALB_7616</name>
</gene>
<proteinExistence type="predicted"/>
<evidence type="ECO:0000256" key="1">
    <source>
        <dbReference type="SAM" id="MobiDB-lite"/>
    </source>
</evidence>
<dbReference type="RefSeq" id="WP_167504709.1">
    <property type="nucleotide sequence ID" value="NZ_JAALLH010000002.1"/>
</dbReference>
<name>A0A7X5XA90_STRMQ</name>
<evidence type="ECO:0000259" key="2">
    <source>
        <dbReference type="Pfam" id="PF03771"/>
    </source>
</evidence>
<evidence type="ECO:0000313" key="4">
    <source>
        <dbReference type="Proteomes" id="UP000536624"/>
    </source>
</evidence>
<comment type="caution">
    <text evidence="3">The sequence shown here is derived from an EMBL/GenBank/DDBJ whole genome shotgun (WGS) entry which is preliminary data.</text>
</comment>
<dbReference type="InterPro" id="IPR005523">
    <property type="entry name" value="DUF317_SPDY"/>
</dbReference>
<dbReference type="AlphaFoldDB" id="A0A7X5XA90"/>
<feature type="region of interest" description="Disordered" evidence="1">
    <location>
        <begin position="217"/>
        <end position="239"/>
    </location>
</feature>
<feature type="domain" description="DUF317" evidence="2">
    <location>
        <begin position="50"/>
        <end position="116"/>
    </location>
</feature>